<reference evidence="1 2" key="1">
    <citation type="journal article" date="2019" name="Gigascience">
        <title>Whole-genome sequence of the oriental lung fluke Paragonimus westermani.</title>
        <authorList>
            <person name="Oey H."/>
            <person name="Zakrzewski M."/>
            <person name="Narain K."/>
            <person name="Devi K.R."/>
            <person name="Agatsuma T."/>
            <person name="Nawaratna S."/>
            <person name="Gobert G.N."/>
            <person name="Jones M.K."/>
            <person name="Ragan M.A."/>
            <person name="McManus D.P."/>
            <person name="Krause L."/>
        </authorList>
    </citation>
    <scope>NUCLEOTIDE SEQUENCE [LARGE SCALE GENOMIC DNA]</scope>
    <source>
        <strain evidence="1 2">IND2009</strain>
    </source>
</reference>
<name>A0A5J4N7U5_9TREM</name>
<keyword evidence="2" id="KW-1185">Reference proteome</keyword>
<protein>
    <submittedName>
        <fullName evidence="1">Uncharacterized protein</fullName>
    </submittedName>
</protein>
<dbReference type="Pfam" id="PF05380">
    <property type="entry name" value="Peptidase_A17"/>
    <property type="match status" value="1"/>
</dbReference>
<dbReference type="InterPro" id="IPR008042">
    <property type="entry name" value="Retrotrans_Pao"/>
</dbReference>
<dbReference type="AlphaFoldDB" id="A0A5J4N7U5"/>
<evidence type="ECO:0000313" key="2">
    <source>
        <dbReference type="Proteomes" id="UP000324629"/>
    </source>
</evidence>
<dbReference type="EMBL" id="QNGE01006297">
    <property type="protein sequence ID" value="KAA3671513.1"/>
    <property type="molecule type" value="Genomic_DNA"/>
</dbReference>
<proteinExistence type="predicted"/>
<sequence>GWDSLLEETDRQIWENCPTNISSVKSLRVPQVFSDIPTTMGIELHLFGDASKTKHGAVVYIRLTASSGSIKCSSTLGQSKVVQHKTITVPRPQLTAAVLTARQMPPFVGEMRMHIDLVILETDSAIVLRYIFAIRCRALRHSL</sequence>
<comment type="caution">
    <text evidence="1">The sequence shown here is derived from an EMBL/GenBank/DDBJ whole genome shotgun (WGS) entry which is preliminary data.</text>
</comment>
<dbReference type="Proteomes" id="UP000324629">
    <property type="component" value="Unassembled WGS sequence"/>
</dbReference>
<gene>
    <name evidence="1" type="ORF">DEA37_0014721</name>
</gene>
<dbReference type="PANTHER" id="PTHR47331">
    <property type="entry name" value="PHD-TYPE DOMAIN-CONTAINING PROTEIN"/>
    <property type="match status" value="1"/>
</dbReference>
<accession>A0A5J4N7U5</accession>
<organism evidence="1 2">
    <name type="scientific">Paragonimus westermani</name>
    <dbReference type="NCBI Taxonomy" id="34504"/>
    <lineage>
        <taxon>Eukaryota</taxon>
        <taxon>Metazoa</taxon>
        <taxon>Spiralia</taxon>
        <taxon>Lophotrochozoa</taxon>
        <taxon>Platyhelminthes</taxon>
        <taxon>Trematoda</taxon>
        <taxon>Digenea</taxon>
        <taxon>Plagiorchiida</taxon>
        <taxon>Troglotremata</taxon>
        <taxon>Troglotrematidae</taxon>
        <taxon>Paragonimus</taxon>
    </lineage>
</organism>
<evidence type="ECO:0000313" key="1">
    <source>
        <dbReference type="EMBL" id="KAA3671513.1"/>
    </source>
</evidence>
<feature type="non-terminal residue" evidence="1">
    <location>
        <position position="1"/>
    </location>
</feature>